<keyword evidence="4" id="KW-1185">Reference proteome</keyword>
<proteinExistence type="inferred from homology"/>
<dbReference type="InterPro" id="IPR006015">
    <property type="entry name" value="Universal_stress_UspA"/>
</dbReference>
<dbReference type="Pfam" id="PF00582">
    <property type="entry name" value="Usp"/>
    <property type="match status" value="1"/>
</dbReference>
<dbReference type="PANTHER" id="PTHR46268">
    <property type="entry name" value="STRESS RESPONSE PROTEIN NHAX"/>
    <property type="match status" value="1"/>
</dbReference>
<comment type="similarity">
    <text evidence="1">Belongs to the universal stress protein A family.</text>
</comment>
<name>A0A5C4N9Y9_9RHOB</name>
<evidence type="ECO:0000313" key="3">
    <source>
        <dbReference type="EMBL" id="TNC64505.1"/>
    </source>
</evidence>
<dbReference type="CDD" id="cd00293">
    <property type="entry name" value="USP-like"/>
    <property type="match status" value="1"/>
</dbReference>
<dbReference type="RefSeq" id="WP_139083169.1">
    <property type="nucleotide sequence ID" value="NZ_VDFV01000042.1"/>
</dbReference>
<protein>
    <submittedName>
        <fullName evidence="3">Universal stress protein</fullName>
    </submittedName>
</protein>
<evidence type="ECO:0000313" key="4">
    <source>
        <dbReference type="Proteomes" id="UP000305709"/>
    </source>
</evidence>
<dbReference type="PRINTS" id="PR01438">
    <property type="entry name" value="UNVRSLSTRESS"/>
</dbReference>
<dbReference type="SUPFAM" id="SSF52402">
    <property type="entry name" value="Adenine nucleotide alpha hydrolases-like"/>
    <property type="match status" value="2"/>
</dbReference>
<evidence type="ECO:0000256" key="1">
    <source>
        <dbReference type="ARBA" id="ARBA00008791"/>
    </source>
</evidence>
<dbReference type="Gene3D" id="3.40.50.12370">
    <property type="match status" value="1"/>
</dbReference>
<dbReference type="EMBL" id="VDFV01000042">
    <property type="protein sequence ID" value="TNC64505.1"/>
    <property type="molecule type" value="Genomic_DNA"/>
</dbReference>
<dbReference type="OrthoDB" id="9804721at2"/>
<organism evidence="3 4">
    <name type="scientific">Rubellimicrobium roseum</name>
    <dbReference type="NCBI Taxonomy" id="687525"/>
    <lineage>
        <taxon>Bacteria</taxon>
        <taxon>Pseudomonadati</taxon>
        <taxon>Pseudomonadota</taxon>
        <taxon>Alphaproteobacteria</taxon>
        <taxon>Rhodobacterales</taxon>
        <taxon>Roseobacteraceae</taxon>
        <taxon>Rubellimicrobium</taxon>
    </lineage>
</organism>
<dbReference type="PANTHER" id="PTHR46268:SF15">
    <property type="entry name" value="UNIVERSAL STRESS PROTEIN HP_0031"/>
    <property type="match status" value="1"/>
</dbReference>
<reference evidence="3 4" key="1">
    <citation type="submission" date="2019-06" db="EMBL/GenBank/DDBJ databases">
        <authorList>
            <person name="Jiang L."/>
        </authorList>
    </citation>
    <scope>NUCLEOTIDE SEQUENCE [LARGE SCALE GENOMIC DNA]</scope>
    <source>
        <strain evidence="3 4">YIM 48858</strain>
    </source>
</reference>
<dbReference type="InterPro" id="IPR006016">
    <property type="entry name" value="UspA"/>
</dbReference>
<evidence type="ECO:0000259" key="2">
    <source>
        <dbReference type="Pfam" id="PF00582"/>
    </source>
</evidence>
<sequence>MIQTLSVIVTDETRDAPALTAAAAIAARESAHLDVACLGLEPLAIEAMPMAAAQIIVESSRAEAESRARALSAWAGRRIPPEVRAAIETRTVIGLDFGAVAARLGRFSDLTVVGRPYGRDRDPLGAAVAEALLFGAGTPVLVVPDAPLDWSRPFRRLAVAWNGTDESMRAVRGALPFLKAAERADIAIIDPPLQAADRSDPGGDLCVWLARHGVRAEVSVLARTQPRIADILHRFATDKGCDALVMGAYGHSRLREAVLGGATRDMLARVPLPLLMAH</sequence>
<feature type="domain" description="UspA" evidence="2">
    <location>
        <begin position="215"/>
        <end position="277"/>
    </location>
</feature>
<dbReference type="Proteomes" id="UP000305709">
    <property type="component" value="Unassembled WGS sequence"/>
</dbReference>
<dbReference type="AlphaFoldDB" id="A0A5C4N9Y9"/>
<comment type="caution">
    <text evidence="3">The sequence shown here is derived from an EMBL/GenBank/DDBJ whole genome shotgun (WGS) entry which is preliminary data.</text>
</comment>
<accession>A0A5C4N9Y9</accession>
<gene>
    <name evidence="3" type="ORF">FHG71_18450</name>
</gene>